<evidence type="ECO:0000313" key="3">
    <source>
        <dbReference type="Proteomes" id="UP001219605"/>
    </source>
</evidence>
<dbReference type="Pfam" id="PF13443">
    <property type="entry name" value="HTH_26"/>
    <property type="match status" value="1"/>
</dbReference>
<gene>
    <name evidence="2" type="ORF">PVK37_13065</name>
</gene>
<name>A0ABY7ZZT6_9ACTN</name>
<proteinExistence type="predicted"/>
<feature type="domain" description="HTH cro/C1-type" evidence="1">
    <location>
        <begin position="5"/>
        <end position="52"/>
    </location>
</feature>
<sequence>MMDLRGISVTEMAKGSGLSMATIMGLRSGYMNPHRSVLSHIPEVLRIPAEDLVAIAGLDPEDGR</sequence>
<dbReference type="EMBL" id="CP118615">
    <property type="protein sequence ID" value="WDZ87264.1"/>
    <property type="molecule type" value="Genomic_DNA"/>
</dbReference>
<dbReference type="SUPFAM" id="SSF47413">
    <property type="entry name" value="lambda repressor-like DNA-binding domains"/>
    <property type="match status" value="1"/>
</dbReference>
<dbReference type="PROSITE" id="PS50943">
    <property type="entry name" value="HTH_CROC1"/>
    <property type="match status" value="1"/>
</dbReference>
<evidence type="ECO:0000313" key="2">
    <source>
        <dbReference type="EMBL" id="WDZ87264.1"/>
    </source>
</evidence>
<dbReference type="Gene3D" id="1.10.260.40">
    <property type="entry name" value="lambda repressor-like DNA-binding domains"/>
    <property type="match status" value="1"/>
</dbReference>
<evidence type="ECO:0000259" key="1">
    <source>
        <dbReference type="PROSITE" id="PS50943"/>
    </source>
</evidence>
<dbReference type="RefSeq" id="WP_275034184.1">
    <property type="nucleotide sequence ID" value="NZ_CP118615.1"/>
</dbReference>
<dbReference type="Proteomes" id="UP001219605">
    <property type="component" value="Chromosome"/>
</dbReference>
<accession>A0ABY7ZZT6</accession>
<dbReference type="InterPro" id="IPR001387">
    <property type="entry name" value="Cro/C1-type_HTH"/>
</dbReference>
<protein>
    <submittedName>
        <fullName evidence="2">Helix-turn-helix transcriptional regulator</fullName>
    </submittedName>
</protein>
<keyword evidence="3" id="KW-1185">Reference proteome</keyword>
<dbReference type="InterPro" id="IPR010982">
    <property type="entry name" value="Lambda_DNA-bd_dom_sf"/>
</dbReference>
<organism evidence="2 3">
    <name type="scientific">Micromonospora cathayae</name>
    <dbReference type="NCBI Taxonomy" id="3028804"/>
    <lineage>
        <taxon>Bacteria</taxon>
        <taxon>Bacillati</taxon>
        <taxon>Actinomycetota</taxon>
        <taxon>Actinomycetes</taxon>
        <taxon>Micromonosporales</taxon>
        <taxon>Micromonosporaceae</taxon>
        <taxon>Micromonospora</taxon>
    </lineage>
</organism>
<reference evidence="2 3" key="1">
    <citation type="submission" date="2023-02" db="EMBL/GenBank/DDBJ databases">
        <authorList>
            <person name="Mo P."/>
        </authorList>
    </citation>
    <scope>NUCLEOTIDE SEQUENCE [LARGE SCALE GENOMIC DNA]</scope>
    <source>
        <strain evidence="2 3">HUAS 3</strain>
    </source>
</reference>